<name>A0ABR4FKC6_9EURO</name>
<accession>A0ABR4FKC6</accession>
<evidence type="ECO:0000259" key="1">
    <source>
        <dbReference type="Pfam" id="PF25545"/>
    </source>
</evidence>
<gene>
    <name evidence="2" type="ORF">BJX66DRAFT_344895</name>
</gene>
<sequence>MGMQINALSGIDLTEVLSGSLVRHIDCHSSQWQPAKRSSEMSAADGSDTGAMEMEMTQLGDAIQQSIRKDGWPDNLFQLGPDDALRLFADRTRTRTRSTLPAEQAGSPYLSQECDRFLQVSMKINPDDHKDGPAAEDIATYSRLFKTSDWETPTGSIFDDKEFLYICNLHRNDGDGDAAVKAMIGCLIGPLACVEIVRGRVPFKGLIDGMMMRWEGEGEGEDKGPIARLDDGQFRLPLDKLQPFLDDGREGSSYFKGAERMLLPFLDDGREGSSYFKGAERMLLPFLTAEANCDEQVLQWVERKNMQSMGRALTGVVELFKLAKREKDLHRRILGFSVSYNSSIACVHAYYPIVTKKTSTSEVKASYHRREISRVVWATDSDKDRWTIYHFILTLYRDWVPKHYELLCSAINALPEPGK</sequence>
<organism evidence="2 3">
    <name type="scientific">Aspergillus keveii</name>
    <dbReference type="NCBI Taxonomy" id="714993"/>
    <lineage>
        <taxon>Eukaryota</taxon>
        <taxon>Fungi</taxon>
        <taxon>Dikarya</taxon>
        <taxon>Ascomycota</taxon>
        <taxon>Pezizomycotina</taxon>
        <taxon>Eurotiomycetes</taxon>
        <taxon>Eurotiomycetidae</taxon>
        <taxon>Eurotiales</taxon>
        <taxon>Aspergillaceae</taxon>
        <taxon>Aspergillus</taxon>
        <taxon>Aspergillus subgen. Nidulantes</taxon>
    </lineage>
</organism>
<keyword evidence="3" id="KW-1185">Reference proteome</keyword>
<dbReference type="PANTHER" id="PTHR42470">
    <property type="entry name" value="VAST DOMAIN-CONTAINING PROTEIN"/>
    <property type="match status" value="1"/>
</dbReference>
<dbReference type="PANTHER" id="PTHR42470:SF2">
    <property type="match status" value="1"/>
</dbReference>
<reference evidence="2 3" key="1">
    <citation type="submission" date="2024-07" db="EMBL/GenBank/DDBJ databases">
        <title>Section-level genome sequencing and comparative genomics of Aspergillus sections Usti and Cavernicolus.</title>
        <authorList>
            <consortium name="Lawrence Berkeley National Laboratory"/>
            <person name="Nybo J.L."/>
            <person name="Vesth T.C."/>
            <person name="Theobald S."/>
            <person name="Frisvad J.C."/>
            <person name="Larsen T.O."/>
            <person name="Kjaerboelling I."/>
            <person name="Rothschild-Mancinelli K."/>
            <person name="Lyhne E.K."/>
            <person name="Kogle M.E."/>
            <person name="Barry K."/>
            <person name="Clum A."/>
            <person name="Na H."/>
            <person name="Ledsgaard L."/>
            <person name="Lin J."/>
            <person name="Lipzen A."/>
            <person name="Kuo A."/>
            <person name="Riley R."/>
            <person name="Mondo S."/>
            <person name="Labutti K."/>
            <person name="Haridas S."/>
            <person name="Pangalinan J."/>
            <person name="Salamov A.A."/>
            <person name="Simmons B.A."/>
            <person name="Magnuson J.K."/>
            <person name="Chen J."/>
            <person name="Drula E."/>
            <person name="Henrissat B."/>
            <person name="Wiebenga A."/>
            <person name="Lubbers R.J."/>
            <person name="Gomes A.C."/>
            <person name="Makela M.R."/>
            <person name="Stajich J."/>
            <person name="Grigoriev I.V."/>
            <person name="Mortensen U.H."/>
            <person name="De Vries R.P."/>
            <person name="Baker S.E."/>
            <person name="Andersen M.R."/>
        </authorList>
    </citation>
    <scope>NUCLEOTIDE SEQUENCE [LARGE SCALE GENOMIC DNA]</scope>
    <source>
        <strain evidence="2 3">CBS 209.92</strain>
    </source>
</reference>
<dbReference type="EMBL" id="JBFTWV010000232">
    <property type="protein sequence ID" value="KAL2783493.1"/>
    <property type="molecule type" value="Genomic_DNA"/>
</dbReference>
<comment type="caution">
    <text evidence="2">The sequence shown here is derived from an EMBL/GenBank/DDBJ whole genome shotgun (WGS) entry which is preliminary data.</text>
</comment>
<dbReference type="Proteomes" id="UP001610563">
    <property type="component" value="Unassembled WGS sequence"/>
</dbReference>
<protein>
    <recommendedName>
        <fullName evidence="1">DUF7924 domain-containing protein</fullName>
    </recommendedName>
</protein>
<proteinExistence type="predicted"/>
<feature type="domain" description="DUF7924" evidence="1">
    <location>
        <begin position="271"/>
        <end position="411"/>
    </location>
</feature>
<evidence type="ECO:0000313" key="3">
    <source>
        <dbReference type="Proteomes" id="UP001610563"/>
    </source>
</evidence>
<dbReference type="Pfam" id="PF25545">
    <property type="entry name" value="DUF7924"/>
    <property type="match status" value="1"/>
</dbReference>
<evidence type="ECO:0000313" key="2">
    <source>
        <dbReference type="EMBL" id="KAL2783493.1"/>
    </source>
</evidence>
<dbReference type="InterPro" id="IPR057684">
    <property type="entry name" value="DUF7924"/>
</dbReference>